<evidence type="ECO:0000313" key="36">
    <source>
        <dbReference type="EMBL" id="KKH34299.1"/>
    </source>
</evidence>
<proteinExistence type="predicted"/>
<evidence type="ECO:0000313" key="95">
    <source>
        <dbReference type="Proteomes" id="UP000034667"/>
    </source>
</evidence>
<evidence type="ECO:0000313" key="91">
    <source>
        <dbReference type="Proteomes" id="UP000034577"/>
    </source>
</evidence>
<dbReference type="Proteomes" id="UP000034279">
    <property type="component" value="Unassembled WGS sequence"/>
</dbReference>
<evidence type="ECO:0000313" key="30">
    <source>
        <dbReference type="EMBL" id="KKH10977.1"/>
    </source>
</evidence>
<evidence type="ECO:0000313" key="66">
    <source>
        <dbReference type="Proteomes" id="UP000034001"/>
    </source>
</evidence>
<evidence type="ECO:0000313" key="18">
    <source>
        <dbReference type="EMBL" id="KKG71297.1"/>
    </source>
</evidence>
<dbReference type="Proteomes" id="UP000033835">
    <property type="component" value="Unassembled WGS sequence"/>
</dbReference>
<evidence type="ECO:0000313" key="70">
    <source>
        <dbReference type="Proteomes" id="UP000034074"/>
    </source>
</evidence>
<evidence type="ECO:0000313" key="104">
    <source>
        <dbReference type="Proteomes" id="UP000034872"/>
    </source>
</evidence>
<reference evidence="58 59" key="1">
    <citation type="journal article" date="2015" name="ISME J.">
        <title>Genomic and phenotypic differentiation among Methanosarcina mazei populations from Columbia River sediment.</title>
        <authorList>
            <person name="Youngblut N.D."/>
            <person name="Wirth J.S."/>
            <person name="Henriksen J.R."/>
            <person name="Smith M."/>
            <person name="Simon H."/>
            <person name="Metcalf W.W."/>
            <person name="Whitaker R.J."/>
        </authorList>
    </citation>
    <scope>NUCLEOTIDE SEQUENCE [LARGE SCALE GENOMIC DNA]</scope>
    <source>
        <strain evidence="31 69">1.F.A.1A.3</strain>
        <strain evidence="32 99">1.F.A.1B.3</strain>
        <strain evidence="33 65">1.F.A.1B.4</strain>
        <strain evidence="34 105">1.F.M.0.5</strain>
        <strain evidence="35 82">1.H.A.0.1</strain>
        <strain evidence="36 100">1.H.A.1A.1</strain>
        <strain evidence="37">1.H.A.1A.3</strain>
        <strain evidence="38 97">1.H.A.1A.4</strain>
        <strain evidence="40 60">1.H.A.1A.6</strain>
        <strain evidence="39 79">1.H.A.2.1</strain>
        <strain evidence="43 76">1.H.A.2.3</strain>
        <strain evidence="41 87">1.H.A.2.6</strain>
        <strain evidence="42 98">1.H.A.2.7</strain>
        <strain evidence="44">1.H.A.2.8</strain>
        <strain evidence="45 64">1.H.M.0.1</strain>
        <strain evidence="47 106">1.H.M.1A.1</strain>
        <strain evidence="46 67">1.H.M.1A.2</strain>
        <strain evidence="48 103">1.H.M.1A.3</strain>
        <strain evidence="49 73">1.H.M.2.1</strain>
        <strain evidence="50 58">1.H.M.2.2</strain>
        <strain evidence="51 107">1.H.M.2.3</strain>
        <strain evidence="52 96">1.H.M.2.4</strain>
        <strain evidence="53 104">1.H.T.2.1</strain>
        <strain evidence="54 62">1.H.T.2.3</strain>
        <strain evidence="55 89">1.H.T.2.5</strain>
        <strain evidence="2 71">2.F.A.2.3</strain>
        <strain evidence="1 92">2.F.A.2.4</strain>
        <strain evidence="3 93">2.F.T.0.2</strain>
        <strain evidence="4 68">2.F.T.2.6</strain>
        <strain evidence="5 84">3.F.A.1A.1</strain>
        <strain evidence="6 61">3.F.A.1A.3</strain>
        <strain evidence="7 81">3.F.A.1B.1</strain>
        <strain evidence="9 91">3.F.A.2.12</strain>
        <strain evidence="10 95">3.F.A.2.3</strain>
        <strain evidence="8 72">3.F.A.2.5</strain>
        <strain evidence="11 75">3.F.A.2.6</strain>
        <strain evidence="13 77">3.F.A.2.7</strain>
        <strain evidence="12 74">3.F.T.1A.1</strain>
        <strain evidence="14 80">3.F.T.1A.2</strain>
        <strain evidence="15 90">3.F.T.1A.4</strain>
        <strain evidence="16 86">3.F.T.2.1</strain>
        <strain evidence="20">3.H.A.1A.1</strain>
        <strain evidence="18 70">3.H.A.1A.2</strain>
        <strain evidence="17 66">3.H.A.2.1</strain>
        <strain evidence="19 101">3.H.A.2.4</strain>
        <strain evidence="21 63">3.H.A.2.5</strain>
        <strain evidence="22 109">3.H.A.2.6</strain>
        <strain evidence="23 85">3.H.A.2.8</strain>
        <strain evidence="24 94">3.H.M.1A.1</strain>
        <strain evidence="25 88">3.H.M.1B.1</strain>
        <strain evidence="27 59">3.H.M.1B.2</strain>
        <strain evidence="26 78">3.H.M.1B.5</strain>
        <strain evidence="30 83">3.H.M.2.7</strain>
        <strain evidence="29 102">3.H.T.1A.1</strain>
        <strain evidence="28 108">3.H.T.1A.2</strain>
    </source>
</reference>
<evidence type="ECO:0000313" key="28">
    <source>
        <dbReference type="EMBL" id="KKH08004.1"/>
    </source>
</evidence>
<evidence type="ECO:0000313" key="69">
    <source>
        <dbReference type="Proteomes" id="UP000034064"/>
    </source>
</evidence>
<evidence type="ECO:0000313" key="73">
    <source>
        <dbReference type="Proteomes" id="UP000034152"/>
    </source>
</evidence>
<evidence type="ECO:0000313" key="107">
    <source>
        <dbReference type="Proteomes" id="UP000034937"/>
    </source>
</evidence>
<dbReference type="EMBL" id="JJQK01000208">
    <property type="protein sequence ID" value="KKH47657.1"/>
    <property type="molecule type" value="Genomic_DNA"/>
</dbReference>
<dbReference type="Proteomes" id="UP000034021">
    <property type="component" value="Unassembled WGS sequence"/>
</dbReference>
<dbReference type="Proteomes" id="UP000034547">
    <property type="component" value="Unassembled WGS sequence"/>
</dbReference>
<dbReference type="Proteomes" id="UP000034733">
    <property type="component" value="Unassembled WGS sequence"/>
</dbReference>
<dbReference type="EMBL" id="JJPU01000140">
    <property type="protein sequence ID" value="KKG95117.1"/>
    <property type="molecule type" value="Genomic_DNA"/>
</dbReference>
<evidence type="ECO:0000313" key="92">
    <source>
        <dbReference type="Proteomes" id="UP000034578"/>
    </source>
</evidence>
<evidence type="ECO:0000313" key="21">
    <source>
        <dbReference type="EMBL" id="KKG82216.1"/>
    </source>
</evidence>
<dbReference type="Proteomes" id="UP000033885">
    <property type="component" value="Unassembled WGS sequence"/>
</dbReference>
<dbReference type="Proteomes" id="UP000034820">
    <property type="component" value="Unassembled WGS sequence"/>
</dbReference>
<dbReference type="EMBL" id="JJOR01000146">
    <property type="protein sequence ID" value="KKG00668.1"/>
    <property type="molecule type" value="Genomic_DNA"/>
</dbReference>
<dbReference type="Proteomes" id="UP000034040">
    <property type="component" value="Unassembled WGS sequence"/>
</dbReference>
<dbReference type="Proteomes" id="UP000033878">
    <property type="component" value="Unassembled WGS sequence"/>
</dbReference>
<evidence type="ECO:0000313" key="94">
    <source>
        <dbReference type="Proteomes" id="UP000034657"/>
    </source>
</evidence>
<evidence type="ECO:0000313" key="4">
    <source>
        <dbReference type="EMBL" id="KKG09073.1"/>
    </source>
</evidence>
<dbReference type="EMBL" id="JJPS01000092">
    <property type="protein sequence ID" value="KKG90907.1"/>
    <property type="molecule type" value="Genomic_DNA"/>
</dbReference>
<evidence type="ECO:0000313" key="64">
    <source>
        <dbReference type="Proteomes" id="UP000033933"/>
    </source>
</evidence>
<evidence type="ECO:0000313" key="3">
    <source>
        <dbReference type="EMBL" id="KKG01674.1"/>
    </source>
</evidence>
<accession>A0A0F8S975</accession>
<dbReference type="EMBL" id="JJQS01000101">
    <property type="protein sequence ID" value="KKH73448.1"/>
    <property type="molecule type" value="Genomic_DNA"/>
</dbReference>
<dbReference type="EMBL" id="JJPR01000041">
    <property type="protein sequence ID" value="KKG88828.1"/>
    <property type="molecule type" value="Genomic_DNA"/>
</dbReference>
<evidence type="ECO:0000313" key="83">
    <source>
        <dbReference type="Proteomes" id="UP000034387"/>
    </source>
</evidence>
<dbReference type="Proteomes" id="UP000034925">
    <property type="component" value="Unassembled WGS sequence"/>
</dbReference>
<evidence type="ECO:0000313" key="71">
    <source>
        <dbReference type="Proteomes" id="UP000034142"/>
    </source>
</evidence>
<dbReference type="Proteomes" id="UP000034188">
    <property type="component" value="Unassembled WGS sequence"/>
</dbReference>
<keyword evidence="92" id="KW-1185">Reference proteome</keyword>
<dbReference type="Proteomes" id="UP000034253">
    <property type="component" value="Unassembled WGS sequence"/>
</dbReference>
<dbReference type="Proteomes" id="UP000033987">
    <property type="component" value="Unassembled WGS sequence"/>
</dbReference>
<dbReference type="Proteomes" id="UP000034074">
    <property type="component" value="Unassembled WGS sequence"/>
</dbReference>
<dbReference type="EMBL" id="JJQX01000083">
    <property type="protein sequence ID" value="KKH96317.1"/>
    <property type="molecule type" value="Genomic_DNA"/>
</dbReference>
<dbReference type="Proteomes" id="UP000033933">
    <property type="component" value="Unassembled WGS sequence"/>
</dbReference>
<dbReference type="EMBL" id="JJQB01000119">
    <property type="protein sequence ID" value="KKH17116.1"/>
    <property type="molecule type" value="Genomic_DNA"/>
</dbReference>
<dbReference type="EMBL" id="JJOS01000104">
    <property type="protein sequence ID" value="KKG00578.1"/>
    <property type="molecule type" value="Genomic_DNA"/>
</dbReference>
<dbReference type="EMBL" id="JJQZ01000049">
    <property type="protein sequence ID" value="KKH97686.1"/>
    <property type="molecule type" value="Genomic_DNA"/>
</dbReference>
<evidence type="ECO:0000313" key="16">
    <source>
        <dbReference type="EMBL" id="KKG63967.1"/>
    </source>
</evidence>
<evidence type="ECO:0000313" key="51">
    <source>
        <dbReference type="EMBL" id="KKH86682.1"/>
    </source>
</evidence>
<dbReference type="Proteomes" id="UP000034259">
    <property type="component" value="Unassembled WGS sequence"/>
</dbReference>
<evidence type="ECO:0000313" key="108">
    <source>
        <dbReference type="Proteomes" id="UP000034944"/>
    </source>
</evidence>
<gene>
    <name evidence="56" type="ORF">DKM28_09450</name>
    <name evidence="7" type="ORF">DU30_17515</name>
    <name evidence="2" type="ORF">DU31_16660</name>
    <name evidence="12" type="ORF">DU33_15860</name>
    <name evidence="4" type="ORF">DU34_03295</name>
    <name evidence="9" type="ORF">DU35_11775</name>
    <name evidence="13" type="ORF">DU36_16930</name>
    <name evidence="35" type="ORF">DU37_16080</name>
    <name evidence="11" type="ORF">DU38_16535</name>
    <name evidence="8" type="ORF">DU39_16680</name>
    <name evidence="3" type="ORF">DU40_15950</name>
    <name evidence="10" type="ORF">DU41_11540</name>
    <name evidence="30" type="ORF">DU42_16645</name>
    <name evidence="20" type="ORF">DU43_13550</name>
    <name evidence="31" type="ORF">DU44_14570</name>
    <name evidence="15" type="ORF">DU45_17390</name>
    <name evidence="18" type="ORF">DU46_17410</name>
    <name evidence="1" type="ORF">DU47_16630</name>
    <name evidence="32" type="ORF">DU48_15480</name>
    <name evidence="6" type="ORF">DU49_12440</name>
    <name evidence="37" type="ORF">DU50_12615</name>
    <name evidence="29" type="ORF">DU51_16435</name>
    <name evidence="5" type="ORF">DU52_17865</name>
    <name evidence="36" type="ORF">DU54_16425</name>
    <name evidence="19" type="ORF">DU55_15575</name>
    <name evidence="26" type="ORF">DU56_17120</name>
    <name evidence="22" type="ORF">DU57_16365</name>
    <name evidence="23" type="ORF">DU59_13990</name>
    <name evidence="34" type="ORF">DU60_11640</name>
    <name evidence="21" type="ORF">DU61_15775</name>
    <name evidence="28" type="ORF">DU62_17325</name>
    <name evidence="17" type="ORF">DU63_16495</name>
    <name evidence="14" type="ORF">DU64_16815</name>
    <name evidence="33" type="ORF">DU65_00625</name>
    <name evidence="25" type="ORF">DU66_00720</name>
    <name evidence="16" type="ORF">DU67_16935</name>
    <name evidence="27" type="ORF">DU68_16140</name>
    <name evidence="24" type="ORF">DU69_15930</name>
    <name evidence="38" type="ORF">DU71_15360</name>
    <name evidence="39" type="ORF">DU72_00295</name>
    <name evidence="44" type="ORF">DU73_16280</name>
    <name evidence="41" type="ORF">DU74_05545</name>
    <name evidence="42" type="ORF">DU75_17135</name>
    <name evidence="43" type="ORF">DU76_16305</name>
    <name evidence="46" type="ORF">DU77_17230</name>
    <name evidence="48" type="ORF">DU78_18090</name>
    <name evidence="52" type="ORF">DU79_18580</name>
    <name evidence="49" type="ORF">DU80_18265</name>
    <name evidence="54" type="ORF">DU81_16915</name>
    <name evidence="50" type="ORF">DU82_16970</name>
    <name evidence="55" type="ORF">DU83_16905</name>
    <name evidence="53" type="ORF">DU84_11995</name>
    <name evidence="40" type="ORF">DU85_10380</name>
    <name evidence="47" type="ORF">DU86_16470</name>
    <name evidence="45" type="ORF">DU87_04685</name>
    <name evidence="51" type="ORF">DU88_16235</name>
    <name evidence="57" type="ORF">FQU78_03170</name>
</gene>
<dbReference type="Proteomes" id="UP000034921">
    <property type="component" value="Unassembled WGS sequence"/>
</dbReference>
<evidence type="ECO:0000313" key="93">
    <source>
        <dbReference type="Proteomes" id="UP000034597"/>
    </source>
</evidence>
<evidence type="ECO:0000313" key="62">
    <source>
        <dbReference type="Proteomes" id="UP000033885"/>
    </source>
</evidence>
<dbReference type="EMBL" id="JJPO01000129">
    <property type="protein sequence ID" value="KKG70689.1"/>
    <property type="molecule type" value="Genomic_DNA"/>
</dbReference>
<dbReference type="EMBL" id="JJQA01000086">
    <property type="protein sequence ID" value="KKH15420.1"/>
    <property type="molecule type" value="Genomic_DNA"/>
</dbReference>
<dbReference type="EMBL" id="JJQU01000178">
    <property type="protein sequence ID" value="KKH83040.1"/>
    <property type="molecule type" value="Genomic_DNA"/>
</dbReference>
<evidence type="ECO:0000313" key="50">
    <source>
        <dbReference type="EMBL" id="KKH84935.1"/>
    </source>
</evidence>
<evidence type="ECO:0000313" key="49">
    <source>
        <dbReference type="EMBL" id="KKH83040.1"/>
    </source>
</evidence>
<dbReference type="Proteomes" id="UP000033864">
    <property type="component" value="Unassembled WGS sequence"/>
</dbReference>
<dbReference type="Proteomes" id="UP000034667">
    <property type="component" value="Unassembled WGS sequence"/>
</dbReference>
<dbReference type="PATRIC" id="fig|2209.39.peg.3633"/>
<protein>
    <submittedName>
        <fullName evidence="52">Uncharacterized protein</fullName>
    </submittedName>
</protein>
<evidence type="ECO:0000313" key="42">
    <source>
        <dbReference type="EMBL" id="KKH58096.1"/>
    </source>
</evidence>
<evidence type="ECO:0000313" key="111">
    <source>
        <dbReference type="Proteomes" id="UP000467371"/>
    </source>
</evidence>
<evidence type="ECO:0000313" key="24">
    <source>
        <dbReference type="EMBL" id="KKG91082.1"/>
    </source>
</evidence>
<evidence type="ECO:0000313" key="56">
    <source>
        <dbReference type="EMBL" id="QCR16217.1"/>
    </source>
</evidence>
<evidence type="ECO:0000313" key="46">
    <source>
        <dbReference type="EMBL" id="KKH73448.1"/>
    </source>
</evidence>
<dbReference type="EMBL" id="JJQT01000128">
    <property type="protein sequence ID" value="KKH78087.1"/>
    <property type="molecule type" value="Genomic_DNA"/>
</dbReference>
<evidence type="ECO:0000313" key="22">
    <source>
        <dbReference type="EMBL" id="KKG88828.1"/>
    </source>
</evidence>
<dbReference type="Proteomes" id="UP000034944">
    <property type="component" value="Unassembled WGS sequence"/>
</dbReference>
<evidence type="ECO:0000313" key="86">
    <source>
        <dbReference type="Proteomes" id="UP000034424"/>
    </source>
</evidence>
<dbReference type="EMBL" id="JJPD01000013">
    <property type="protein sequence ID" value="KKG45845.1"/>
    <property type="molecule type" value="Genomic_DNA"/>
</dbReference>
<dbReference type="AlphaFoldDB" id="A0A0F8S975"/>
<evidence type="ECO:0000313" key="47">
    <source>
        <dbReference type="EMBL" id="KKH76726.1"/>
    </source>
</evidence>
<evidence type="ECO:0000313" key="52">
    <source>
        <dbReference type="EMBL" id="KKH96317.1"/>
    </source>
</evidence>
<dbReference type="Proteomes" id="UP000467371">
    <property type="component" value="Chromosome"/>
</dbReference>
<evidence type="ECO:0000313" key="48">
    <source>
        <dbReference type="EMBL" id="KKH78087.1"/>
    </source>
</evidence>
<evidence type="ECO:0000313" key="40">
    <source>
        <dbReference type="EMBL" id="KKH48289.1"/>
    </source>
</evidence>
<dbReference type="EMBL" id="JJQQ01000092">
    <property type="protein sequence ID" value="KKH66484.1"/>
    <property type="molecule type" value="Genomic_DNA"/>
</dbReference>
<evidence type="ECO:0000313" key="25">
    <source>
        <dbReference type="EMBL" id="KKG95117.1"/>
    </source>
</evidence>
<dbReference type="EMBL" id="JJPK01000108">
    <property type="protein sequence ID" value="KKG58951.1"/>
    <property type="molecule type" value="Genomic_DNA"/>
</dbReference>
<evidence type="ECO:0000313" key="84">
    <source>
        <dbReference type="Proteomes" id="UP000034399"/>
    </source>
</evidence>
<dbReference type="Proteomes" id="UP000034151">
    <property type="component" value="Unassembled WGS sequence"/>
</dbReference>
<dbReference type="EMBL" id="JJQN01000195">
    <property type="protein sequence ID" value="KKH54533.1"/>
    <property type="molecule type" value="Genomic_DNA"/>
</dbReference>
<evidence type="ECO:0000313" key="74">
    <source>
        <dbReference type="Proteomes" id="UP000034188"/>
    </source>
</evidence>
<evidence type="ECO:0000313" key="35">
    <source>
        <dbReference type="EMBL" id="KKH27792.1"/>
    </source>
</evidence>
<evidence type="ECO:0000313" key="15">
    <source>
        <dbReference type="EMBL" id="KKG58951.1"/>
    </source>
</evidence>
<evidence type="ECO:0000313" key="63">
    <source>
        <dbReference type="Proteomes" id="UP000033889"/>
    </source>
</evidence>
<dbReference type="EMBL" id="JJPQ01000078">
    <property type="protein sequence ID" value="KKG82216.1"/>
    <property type="molecule type" value="Genomic_DNA"/>
</dbReference>
<dbReference type="Proteomes" id="UP000034047">
    <property type="component" value="Unassembled WGS sequence"/>
</dbReference>
<dbReference type="EMBL" id="JJPA01000249">
    <property type="protein sequence ID" value="KKG26814.1"/>
    <property type="molecule type" value="Genomic_DNA"/>
</dbReference>
<dbReference type="Proteomes" id="UP000034450">
    <property type="component" value="Unassembled WGS sequence"/>
</dbReference>
<evidence type="ECO:0000313" key="6">
    <source>
        <dbReference type="EMBL" id="KKG29160.1"/>
    </source>
</evidence>
<evidence type="ECO:0000313" key="60">
    <source>
        <dbReference type="Proteomes" id="UP000033864"/>
    </source>
</evidence>
<dbReference type="EMBL" id="JJPP01000142">
    <property type="protein sequence ID" value="KKG76908.1"/>
    <property type="molecule type" value="Genomic_DNA"/>
</dbReference>
<dbReference type="EMBL" id="JJPT01000084">
    <property type="protein sequence ID" value="KKG91082.1"/>
    <property type="molecule type" value="Genomic_DNA"/>
</dbReference>
<dbReference type="EMBL" id="JJPF01000028">
    <property type="protein sequence ID" value="KKG45315.1"/>
    <property type="molecule type" value="Genomic_DNA"/>
</dbReference>
<dbReference type="EMBL" id="CP029709">
    <property type="protein sequence ID" value="QCR16217.1"/>
    <property type="molecule type" value="Genomic_DNA"/>
</dbReference>
<dbReference type="EMBL" id="JJOT01000074">
    <property type="protein sequence ID" value="KKG01674.1"/>
    <property type="molecule type" value="Genomic_DNA"/>
</dbReference>
<evidence type="ECO:0000313" key="68">
    <source>
        <dbReference type="Proteomes" id="UP000034047"/>
    </source>
</evidence>
<dbReference type="EMBL" id="JJPG01000108">
    <property type="protein sequence ID" value="KKG50341.1"/>
    <property type="molecule type" value="Genomic_DNA"/>
</dbReference>
<evidence type="ECO:0000313" key="72">
    <source>
        <dbReference type="Proteomes" id="UP000034151"/>
    </source>
</evidence>
<evidence type="ECO:0000313" key="43">
    <source>
        <dbReference type="EMBL" id="KKH59245.1"/>
    </source>
</evidence>
<evidence type="ECO:0000313" key="99">
    <source>
        <dbReference type="Proteomes" id="UP000034733"/>
    </source>
</evidence>
<evidence type="ECO:0000313" key="9">
    <source>
        <dbReference type="EMBL" id="KKG45845.1"/>
    </source>
</evidence>
<evidence type="ECO:0000313" key="45">
    <source>
        <dbReference type="EMBL" id="KKH66484.1"/>
    </source>
</evidence>
<evidence type="ECO:0000313" key="88">
    <source>
        <dbReference type="Proteomes" id="UP000034468"/>
    </source>
</evidence>
<dbReference type="Proteomes" id="UP000034578">
    <property type="component" value="Unassembled WGS sequence"/>
</dbReference>
<sequence>MKNLVCEEFIIVQTGKRLAYGTERNEELKLCYFCSEIHPRHVKELKLWRINQRTIKPENLDSGERAYSLDSRKSNMKP</sequence>
<dbReference type="EMBL" id="JJQM01000002">
    <property type="protein sequence ID" value="KKH59245.1"/>
    <property type="molecule type" value="Genomic_DNA"/>
</dbReference>
<evidence type="ECO:0000313" key="96">
    <source>
        <dbReference type="Proteomes" id="UP000034668"/>
    </source>
</evidence>
<evidence type="ECO:0000313" key="27">
    <source>
        <dbReference type="EMBL" id="KKH01438.1"/>
    </source>
</evidence>
<dbReference type="Proteomes" id="UP000034232">
    <property type="component" value="Unassembled WGS sequence"/>
</dbReference>
<evidence type="ECO:0000313" key="100">
    <source>
        <dbReference type="Proteomes" id="UP000034758"/>
    </source>
</evidence>
<evidence type="ECO:0000313" key="17">
    <source>
        <dbReference type="EMBL" id="KKG70689.1"/>
    </source>
</evidence>
<evidence type="ECO:0000313" key="58">
    <source>
        <dbReference type="Proteomes" id="UP000033814"/>
    </source>
</evidence>
<evidence type="ECO:0000313" key="5">
    <source>
        <dbReference type="EMBL" id="KKG26814.1"/>
    </source>
</evidence>
<dbReference type="Proteomes" id="UP000034817">
    <property type="component" value="Unassembled WGS sequence"/>
</dbReference>
<dbReference type="Proteomes" id="UP000034424">
    <property type="component" value="Unassembled WGS sequence"/>
</dbReference>
<evidence type="ECO:0000313" key="41">
    <source>
        <dbReference type="EMBL" id="KKH54533.1"/>
    </source>
</evidence>
<dbReference type="Proteomes" id="UP000034668">
    <property type="component" value="Unassembled WGS sequence"/>
</dbReference>
<evidence type="ECO:0000313" key="11">
    <source>
        <dbReference type="EMBL" id="KKG50341.1"/>
    </source>
</evidence>
<dbReference type="RefSeq" id="WP_048037983.1">
    <property type="nucleotide sequence ID" value="NZ_AP019780.1"/>
</dbReference>
<evidence type="ECO:0000313" key="77">
    <source>
        <dbReference type="Proteomes" id="UP000034243"/>
    </source>
</evidence>
<dbReference type="EMBL" id="JJPC01000071">
    <property type="protein sequence ID" value="KKG34821.1"/>
    <property type="molecule type" value="Genomic_DNA"/>
</dbReference>
<dbReference type="Proteomes" id="UP000034577">
    <property type="component" value="Unassembled WGS sequence"/>
</dbReference>
<evidence type="ECO:0000313" key="55">
    <source>
        <dbReference type="EMBL" id="KKI05096.1"/>
    </source>
</evidence>
<dbReference type="Proteomes" id="UP000034758">
    <property type="component" value="Unassembled WGS sequence"/>
</dbReference>
<evidence type="ECO:0000313" key="37">
    <source>
        <dbReference type="EMBL" id="KKH38902.1"/>
    </source>
</evidence>
<evidence type="ECO:0000313" key="81">
    <source>
        <dbReference type="Proteomes" id="UP000034298"/>
    </source>
</evidence>
<evidence type="ECO:0000313" key="97">
    <source>
        <dbReference type="Proteomes" id="UP000034672"/>
    </source>
</evidence>
<evidence type="ECO:0000313" key="101">
    <source>
        <dbReference type="Proteomes" id="UP000034817"/>
    </source>
</evidence>
<evidence type="ECO:0000313" key="105">
    <source>
        <dbReference type="Proteomes" id="UP000034921"/>
    </source>
</evidence>
<evidence type="ECO:0000313" key="26">
    <source>
        <dbReference type="EMBL" id="KKG96548.1"/>
    </source>
</evidence>
<dbReference type="EMBL" id="JJPX01000070">
    <property type="protein sequence ID" value="KKH10977.1"/>
    <property type="molecule type" value="Genomic_DNA"/>
</dbReference>
<evidence type="ECO:0000313" key="90">
    <source>
        <dbReference type="Proteomes" id="UP000034566"/>
    </source>
</evidence>
<name>A0A0F8S975_METMZ</name>
<evidence type="ECO:0000313" key="76">
    <source>
        <dbReference type="Proteomes" id="UP000034232"/>
    </source>
</evidence>
<dbReference type="Proteomes" id="UP000034399">
    <property type="component" value="Unassembled WGS sequence"/>
</dbReference>
<dbReference type="EMBL" id="JJQR01000054">
    <property type="protein sequence ID" value="KKH76726.1"/>
    <property type="molecule type" value="Genomic_DNA"/>
</dbReference>
<dbReference type="Proteomes" id="UP000034152">
    <property type="component" value="Unassembled WGS sequence"/>
</dbReference>
<evidence type="ECO:0000313" key="61">
    <source>
        <dbReference type="Proteomes" id="UP000033878"/>
    </source>
</evidence>
<dbReference type="EMBL" id="JJQW01000090">
    <property type="protein sequence ID" value="KKH86682.1"/>
    <property type="molecule type" value="Genomic_DNA"/>
</dbReference>
<dbReference type="EMBL" id="JJQP01000179">
    <property type="protein sequence ID" value="KKH64988.1"/>
    <property type="molecule type" value="Genomic_DNA"/>
</dbReference>
<evidence type="ECO:0000313" key="38">
    <source>
        <dbReference type="EMBL" id="KKH39094.1"/>
    </source>
</evidence>
<dbReference type="Proteomes" id="UP000034064">
    <property type="component" value="Unassembled WGS sequence"/>
</dbReference>
<evidence type="ECO:0000313" key="8">
    <source>
        <dbReference type="EMBL" id="KKG45315.1"/>
    </source>
</evidence>
<evidence type="ECO:0000313" key="7">
    <source>
        <dbReference type="EMBL" id="KKG34821.1"/>
    </source>
</evidence>
<dbReference type="EMBL" id="JJQE01000163">
    <property type="protein sequence ID" value="KKH24452.1"/>
    <property type="molecule type" value="Genomic_DNA"/>
</dbReference>
<evidence type="ECO:0000313" key="19">
    <source>
        <dbReference type="EMBL" id="KKG76908.1"/>
    </source>
</evidence>
<dbReference type="Proteomes" id="UP000034468">
    <property type="component" value="Unassembled WGS sequence"/>
</dbReference>
<evidence type="ECO:0000313" key="65">
    <source>
        <dbReference type="Proteomes" id="UP000033987"/>
    </source>
</evidence>
<reference evidence="57 111" key="3">
    <citation type="journal article" date="2020" name="Environ. Microbiol. Rep.">
        <title>Redox cycling of Fe(II) and Fe(III) in magnetite accelerates aceticlastic methanogenesis by Methanosarcina mazei.</title>
        <authorList>
            <person name="Wang H."/>
            <person name="Byrne J.M."/>
            <person name="Liu P."/>
            <person name="Liu J."/>
            <person name="Dong X."/>
            <person name="Lu Y."/>
        </authorList>
    </citation>
    <scope>NUCLEOTIDE SEQUENCE [LARGE SCALE GENOMIC DNA]</scope>
    <source>
        <strain evidence="57">Zm-15</strain>
        <strain evidence="111">zm-15</strain>
    </source>
</reference>
<dbReference type="EMBL" id="JJQJ01000124">
    <property type="protein sequence ID" value="KKH48289.1"/>
    <property type="molecule type" value="Genomic_DNA"/>
</dbReference>
<dbReference type="Proteomes" id="UP000034243">
    <property type="component" value="Unassembled WGS sequence"/>
</dbReference>
<evidence type="ECO:0000313" key="53">
    <source>
        <dbReference type="EMBL" id="KKH97686.1"/>
    </source>
</evidence>
<dbReference type="EMBL" id="JJQI01000067">
    <property type="protein sequence ID" value="KKH39094.1"/>
    <property type="molecule type" value="Genomic_DNA"/>
</dbReference>
<dbReference type="EMBL" id="JJOU01000207">
    <property type="protein sequence ID" value="KKG09073.1"/>
    <property type="molecule type" value="Genomic_DNA"/>
</dbReference>
<dbReference type="EMBL" id="JJPB01000120">
    <property type="protein sequence ID" value="KKG29160.1"/>
    <property type="molecule type" value="Genomic_DNA"/>
</dbReference>
<dbReference type="Proteomes" id="UP000034950">
    <property type="component" value="Unassembled WGS sequence"/>
</dbReference>
<evidence type="ECO:0000313" key="80">
    <source>
        <dbReference type="Proteomes" id="UP000034279"/>
    </source>
</evidence>
<evidence type="ECO:0000313" key="12">
    <source>
        <dbReference type="EMBL" id="KKG51174.1"/>
    </source>
</evidence>
<dbReference type="EMBL" id="JJRB01000036">
    <property type="protein sequence ID" value="KKI05096.1"/>
    <property type="molecule type" value="Genomic_DNA"/>
</dbReference>
<evidence type="ECO:0000313" key="82">
    <source>
        <dbReference type="Proteomes" id="UP000034338"/>
    </source>
</evidence>
<evidence type="ECO:0000313" key="87">
    <source>
        <dbReference type="Proteomes" id="UP000034450"/>
    </source>
</evidence>
<evidence type="ECO:0000313" key="44">
    <source>
        <dbReference type="EMBL" id="KKH64988.1"/>
    </source>
</evidence>
<evidence type="ECO:0000313" key="23">
    <source>
        <dbReference type="EMBL" id="KKG90907.1"/>
    </source>
</evidence>
<dbReference type="Proteomes" id="UP000034872">
    <property type="component" value="Unassembled WGS sequence"/>
</dbReference>
<evidence type="ECO:0000313" key="39">
    <source>
        <dbReference type="EMBL" id="KKH47657.1"/>
    </source>
</evidence>
<dbReference type="EMBL" id="JJPW01000127">
    <property type="protein sequence ID" value="KKG96548.1"/>
    <property type="molecule type" value="Genomic_DNA"/>
</dbReference>
<evidence type="ECO:0000313" key="31">
    <source>
        <dbReference type="EMBL" id="KKH15420.1"/>
    </source>
</evidence>
<dbReference type="Proteomes" id="UP000034001">
    <property type="component" value="Unassembled WGS sequence"/>
</dbReference>
<evidence type="ECO:0000313" key="85">
    <source>
        <dbReference type="Proteomes" id="UP000034409"/>
    </source>
</evidence>
<dbReference type="Proteomes" id="UP000034142">
    <property type="component" value="Unassembled WGS sequence"/>
</dbReference>
<dbReference type="EMBL" id="JJQF01000123">
    <property type="protein sequence ID" value="KKH27792.1"/>
    <property type="molecule type" value="Genomic_DNA"/>
</dbReference>
<dbReference type="EMBL" id="JJPV01000045">
    <property type="protein sequence ID" value="KKH01438.1"/>
    <property type="molecule type" value="Genomic_DNA"/>
</dbReference>
<dbReference type="EMBL" id="JJQV01000038">
    <property type="protein sequence ID" value="KKH84935.1"/>
    <property type="molecule type" value="Genomic_DNA"/>
</dbReference>
<dbReference type="EMBL" id="JJQC01000070">
    <property type="protein sequence ID" value="KKH22140.1"/>
    <property type="molecule type" value="Genomic_DNA"/>
</dbReference>
<dbReference type="Proteomes" id="UP000034692">
    <property type="component" value="Unassembled WGS sequence"/>
</dbReference>
<evidence type="ECO:0000313" key="109">
    <source>
        <dbReference type="Proteomes" id="UP000034950"/>
    </source>
</evidence>
<evidence type="ECO:0000313" key="78">
    <source>
        <dbReference type="Proteomes" id="UP000034253"/>
    </source>
</evidence>
<evidence type="ECO:0000313" key="2">
    <source>
        <dbReference type="EMBL" id="KKG00668.1"/>
    </source>
</evidence>
<dbReference type="EMBL" id="JJPY01000039">
    <property type="protein sequence ID" value="KKH10345.1"/>
    <property type="molecule type" value="Genomic_DNA"/>
</dbReference>
<evidence type="ECO:0000313" key="33">
    <source>
        <dbReference type="EMBL" id="KKH22140.1"/>
    </source>
</evidence>
<dbReference type="EMBL" id="JJRA01000128">
    <property type="protein sequence ID" value="KKI01212.1"/>
    <property type="molecule type" value="Genomic_DNA"/>
</dbReference>
<dbReference type="Proteomes" id="UP000033889">
    <property type="component" value="Unassembled WGS sequence"/>
</dbReference>
<evidence type="ECO:0000313" key="89">
    <source>
        <dbReference type="Proteomes" id="UP000034547"/>
    </source>
</evidence>
<evidence type="ECO:0000313" key="79">
    <source>
        <dbReference type="Proteomes" id="UP000034259"/>
    </source>
</evidence>
<dbReference type="Proteomes" id="UP000034657">
    <property type="component" value="Unassembled WGS sequence"/>
</dbReference>
<dbReference type="Proteomes" id="UP000033814">
    <property type="component" value="Unassembled WGS sequence"/>
</dbReference>
<evidence type="ECO:0000313" key="14">
    <source>
        <dbReference type="EMBL" id="KKG57200.1"/>
    </source>
</evidence>
<organism evidence="52 96">
    <name type="scientific">Methanosarcina mazei</name>
    <name type="common">Methanosarcina frisia</name>
    <dbReference type="NCBI Taxonomy" id="2209"/>
    <lineage>
        <taxon>Archaea</taxon>
        <taxon>Methanobacteriati</taxon>
        <taxon>Methanobacteriota</taxon>
        <taxon>Stenosarchaea group</taxon>
        <taxon>Methanomicrobia</taxon>
        <taxon>Methanosarcinales</taxon>
        <taxon>Methanosarcinaceae</taxon>
        <taxon>Methanosarcina</taxon>
    </lineage>
</organism>
<dbReference type="Proteomes" id="UP000034597">
    <property type="component" value="Unassembled WGS sequence"/>
</dbReference>
<dbReference type="Proteomes" id="UP000034298">
    <property type="component" value="Unassembled WGS sequence"/>
</dbReference>
<reference evidence="56 110" key="2">
    <citation type="submission" date="2018-05" db="EMBL/GenBank/DDBJ databases">
        <title>Methanosarcina gilichinskyana sp. nov., a novel methanogenic archaeon isolated from Holocene permafrost, North East Russia.</title>
        <authorList>
            <person name="Oshurkova V."/>
            <person name="Meer M."/>
            <person name="Bochkareva O."/>
            <person name="Shcherbakova V."/>
        </authorList>
    </citation>
    <scope>NUCLEOTIDE SEQUENCE [LARGE SCALE GENOMIC DNA]</scope>
    <source>
        <strain evidence="56 110">JL01</strain>
    </source>
</reference>
<dbReference type="EMBL" id="JJPM01000057">
    <property type="protein sequence ID" value="KKG78886.1"/>
    <property type="molecule type" value="Genomic_DNA"/>
</dbReference>
<dbReference type="Proteomes" id="UP000300067">
    <property type="component" value="Chromosome"/>
</dbReference>
<dbReference type="Proteomes" id="UP000034387">
    <property type="component" value="Unassembled WGS sequence"/>
</dbReference>
<dbReference type="EMBL" id="CP042908">
    <property type="protein sequence ID" value="QIB90188.1"/>
    <property type="molecule type" value="Genomic_DNA"/>
</dbReference>
<dbReference type="EMBL" id="JJPE01000030">
    <property type="protein sequence ID" value="KKG47199.1"/>
    <property type="molecule type" value="Genomic_DNA"/>
</dbReference>
<evidence type="ECO:0000313" key="110">
    <source>
        <dbReference type="Proteomes" id="UP000300067"/>
    </source>
</evidence>
<evidence type="ECO:0000313" key="13">
    <source>
        <dbReference type="EMBL" id="KKG55621.1"/>
    </source>
</evidence>
<evidence type="ECO:0000313" key="98">
    <source>
        <dbReference type="Proteomes" id="UP000034692"/>
    </source>
</evidence>
<dbReference type="Proteomes" id="UP000034566">
    <property type="component" value="Unassembled WGS sequence"/>
</dbReference>
<evidence type="ECO:0000313" key="57">
    <source>
        <dbReference type="EMBL" id="QIB90188.1"/>
    </source>
</evidence>
<evidence type="ECO:0000313" key="10">
    <source>
        <dbReference type="EMBL" id="KKG47199.1"/>
    </source>
</evidence>
<evidence type="ECO:0000313" key="75">
    <source>
        <dbReference type="Proteomes" id="UP000034195"/>
    </source>
</evidence>
<dbReference type="Proteomes" id="UP000034842">
    <property type="component" value="Unassembled WGS sequence"/>
</dbReference>
<dbReference type="EMBL" id="JJPN01000101">
    <property type="protein sequence ID" value="KKG71297.1"/>
    <property type="molecule type" value="Genomic_DNA"/>
</dbReference>
<dbReference type="EMBL" id="JJPZ01000133">
    <property type="protein sequence ID" value="KKH08004.1"/>
    <property type="molecule type" value="Genomic_DNA"/>
</dbReference>
<evidence type="ECO:0000313" key="59">
    <source>
        <dbReference type="Proteomes" id="UP000033835"/>
    </source>
</evidence>
<dbReference type="EMBL" id="JJPL01000087">
    <property type="protein sequence ID" value="KKG63967.1"/>
    <property type="molecule type" value="Genomic_DNA"/>
</dbReference>
<dbReference type="GeneID" id="24850242"/>
<evidence type="ECO:0000313" key="29">
    <source>
        <dbReference type="EMBL" id="KKH10345.1"/>
    </source>
</evidence>
<dbReference type="EMBL" id="JJPJ01000155">
    <property type="protein sequence ID" value="KKG57200.1"/>
    <property type="molecule type" value="Genomic_DNA"/>
</dbReference>
<evidence type="ECO:0000313" key="106">
    <source>
        <dbReference type="Proteomes" id="UP000034925"/>
    </source>
</evidence>
<evidence type="ECO:0000313" key="1">
    <source>
        <dbReference type="EMBL" id="KKG00578.1"/>
    </source>
</evidence>
<evidence type="ECO:0000313" key="32">
    <source>
        <dbReference type="EMBL" id="KKH17116.1"/>
    </source>
</evidence>
<evidence type="ECO:0000313" key="67">
    <source>
        <dbReference type="Proteomes" id="UP000034040"/>
    </source>
</evidence>
<evidence type="ECO:0000313" key="103">
    <source>
        <dbReference type="Proteomes" id="UP000034842"/>
    </source>
</evidence>
<evidence type="ECO:0000313" key="54">
    <source>
        <dbReference type="EMBL" id="KKI01212.1"/>
    </source>
</evidence>
<dbReference type="Proteomes" id="UP000034937">
    <property type="component" value="Unassembled WGS sequence"/>
</dbReference>
<dbReference type="Proteomes" id="UP000034672">
    <property type="component" value="Unassembled WGS sequence"/>
</dbReference>
<dbReference type="Proteomes" id="UP000034338">
    <property type="component" value="Unassembled WGS sequence"/>
</dbReference>
<dbReference type="EMBL" id="JJQO01000351">
    <property type="protein sequence ID" value="KKH58096.1"/>
    <property type="molecule type" value="Genomic_DNA"/>
</dbReference>
<evidence type="ECO:0000313" key="34">
    <source>
        <dbReference type="EMBL" id="KKH24452.1"/>
    </source>
</evidence>
<dbReference type="EMBL" id="JJPH01000018">
    <property type="protein sequence ID" value="KKG55621.1"/>
    <property type="molecule type" value="Genomic_DNA"/>
</dbReference>
<dbReference type="EMBL" id="JJPI01000127">
    <property type="protein sequence ID" value="KKG51174.1"/>
    <property type="molecule type" value="Genomic_DNA"/>
</dbReference>
<evidence type="ECO:0000313" key="20">
    <source>
        <dbReference type="EMBL" id="KKG78886.1"/>
    </source>
</evidence>
<dbReference type="Proteomes" id="UP000034195">
    <property type="component" value="Unassembled WGS sequence"/>
</dbReference>
<evidence type="ECO:0000313" key="102">
    <source>
        <dbReference type="Proteomes" id="UP000034820"/>
    </source>
</evidence>
<dbReference type="EMBL" id="JJQH01000118">
    <property type="protein sequence ID" value="KKH38902.1"/>
    <property type="molecule type" value="Genomic_DNA"/>
</dbReference>
<dbReference type="EMBL" id="JJQG01000158">
    <property type="protein sequence ID" value="KKH34299.1"/>
    <property type="molecule type" value="Genomic_DNA"/>
</dbReference>
<dbReference type="Proteomes" id="UP000034409">
    <property type="component" value="Unassembled WGS sequence"/>
</dbReference>